<dbReference type="AlphaFoldDB" id="W7XA48"/>
<accession>W7XA48</accession>
<protein>
    <submittedName>
        <fullName evidence="2">von willebrand factor type A domain protein</fullName>
    </submittedName>
</protein>
<evidence type="ECO:0000313" key="2">
    <source>
        <dbReference type="EMBL" id="EWS74202.1"/>
    </source>
</evidence>
<dbReference type="GeneID" id="24439246"/>
<dbReference type="EMBL" id="GG662691">
    <property type="protein sequence ID" value="EWS74202.1"/>
    <property type="molecule type" value="Genomic_DNA"/>
</dbReference>
<dbReference type="InParanoid" id="W7XA48"/>
<gene>
    <name evidence="2" type="ORF">TTHERM_000490749</name>
</gene>
<keyword evidence="3" id="KW-1185">Reference proteome</keyword>
<dbReference type="Proteomes" id="UP000009168">
    <property type="component" value="Unassembled WGS sequence"/>
</dbReference>
<sequence length="770" mass="90683">MNQLNNIENLKLSQGKQLLLTQPYENCPVHPFNWISSLSINPNSTQFLQCASCLSDNPKQNTLDLIRLIEDNEKIVFQNWPVQDDDQLYQNLQKIFKSDSTVENVLENIKDYFQKLRKSVEQKINQKEDEMCSKAKYLWTISEQVVLKYNQFSEKENLKKIITTQKDDFHKQNELFKEIIVKVYNNQQDYKETLQDTINKFQTQRDMINFDTANQISQKLQQLIDSIDIFAVKNLEELKIKTNEEELDYFFDNMHEAKIDDMTTTQLIVKLLSNKLNYCSKELACKLKDILKRVMIGIDSQSIKDYINEDLFKVDLHKLGDDQVDLIKKLSEFIKEQNVKNDISNESKKTLMNLINNKFNNCDQDFLQSVSNQFEIVLPFINQIDFSNYLLPDKKSLNGEELTQQQLSEVQNLINKLESSNKLQNQKQEEQQQSNQISVDTLISLFENKTNFCSDKFIQNAKEVAKDYEHILNDLFLNQHIFQGDRDEIFDFDGLNQKQIDNIQKLIKKICQLSERFGRGYSNSECLQISQQLNSRLILQQFLLNSQTLNKLFLDFPILDTIKFEEDNLIKQQIDFEKQNIASSDDLILEMTEKNTYIVKQPYSLKGQILTSDSLDPCENYIFRCKVNQSLDCNGIAFGIMKTTNIDYNTIPNEKCCFYTDSRGYGLNKILKGKNLKDVRDEIDQIEIRINIENGIVIFTDYPNYENINQMNEWNINNEQYYHFGVCFSKPGDDYNVEIEAFTVDDHIQLFLFNNNEQNRGRRSRRVYWR</sequence>
<dbReference type="RefSeq" id="XP_012653262.1">
    <property type="nucleotide sequence ID" value="XM_012797808.1"/>
</dbReference>
<organism evidence="2 3">
    <name type="scientific">Tetrahymena thermophila (strain SB210)</name>
    <dbReference type="NCBI Taxonomy" id="312017"/>
    <lineage>
        <taxon>Eukaryota</taxon>
        <taxon>Sar</taxon>
        <taxon>Alveolata</taxon>
        <taxon>Ciliophora</taxon>
        <taxon>Intramacronucleata</taxon>
        <taxon>Oligohymenophorea</taxon>
        <taxon>Hymenostomatida</taxon>
        <taxon>Tetrahymenina</taxon>
        <taxon>Tetrahymenidae</taxon>
        <taxon>Tetrahymena</taxon>
    </lineage>
</organism>
<evidence type="ECO:0000256" key="1">
    <source>
        <dbReference type="SAM" id="Coils"/>
    </source>
</evidence>
<reference evidence="3" key="1">
    <citation type="journal article" date="2006" name="PLoS Biol.">
        <title>Macronuclear genome sequence of the ciliate Tetrahymena thermophila, a model eukaryote.</title>
        <authorList>
            <person name="Eisen J.A."/>
            <person name="Coyne R.S."/>
            <person name="Wu M."/>
            <person name="Wu D."/>
            <person name="Thiagarajan M."/>
            <person name="Wortman J.R."/>
            <person name="Badger J.H."/>
            <person name="Ren Q."/>
            <person name="Amedeo P."/>
            <person name="Jones K.M."/>
            <person name="Tallon L.J."/>
            <person name="Delcher A.L."/>
            <person name="Salzberg S.L."/>
            <person name="Silva J.C."/>
            <person name="Haas B.J."/>
            <person name="Majoros W.H."/>
            <person name="Farzad M."/>
            <person name="Carlton J.M."/>
            <person name="Smith R.K. Jr."/>
            <person name="Garg J."/>
            <person name="Pearlman R.E."/>
            <person name="Karrer K.M."/>
            <person name="Sun L."/>
            <person name="Manning G."/>
            <person name="Elde N.C."/>
            <person name="Turkewitz A.P."/>
            <person name="Asai D.J."/>
            <person name="Wilkes D.E."/>
            <person name="Wang Y."/>
            <person name="Cai H."/>
            <person name="Collins K."/>
            <person name="Stewart B.A."/>
            <person name="Lee S.R."/>
            <person name="Wilamowska K."/>
            <person name="Weinberg Z."/>
            <person name="Ruzzo W.L."/>
            <person name="Wloga D."/>
            <person name="Gaertig J."/>
            <person name="Frankel J."/>
            <person name="Tsao C.-C."/>
            <person name="Gorovsky M.A."/>
            <person name="Keeling P.J."/>
            <person name="Waller R.F."/>
            <person name="Patron N.J."/>
            <person name="Cherry J.M."/>
            <person name="Stover N.A."/>
            <person name="Krieger C.J."/>
            <person name="del Toro C."/>
            <person name="Ryder H.F."/>
            <person name="Williamson S.C."/>
            <person name="Barbeau R.A."/>
            <person name="Hamilton E.P."/>
            <person name="Orias E."/>
        </authorList>
    </citation>
    <scope>NUCLEOTIDE SEQUENCE [LARGE SCALE GENOMIC DNA]</scope>
    <source>
        <strain evidence="3">SB210</strain>
    </source>
</reference>
<keyword evidence="1" id="KW-0175">Coiled coil</keyword>
<name>W7XA48_TETTS</name>
<feature type="coiled-coil region" evidence="1">
    <location>
        <begin position="400"/>
        <end position="433"/>
    </location>
</feature>
<evidence type="ECO:0000313" key="3">
    <source>
        <dbReference type="Proteomes" id="UP000009168"/>
    </source>
</evidence>
<dbReference type="KEGG" id="tet:TTHERM_000490749"/>
<proteinExistence type="predicted"/>